<reference evidence="2" key="1">
    <citation type="journal article" date="2023" name="Mol. Phylogenet. Evol.">
        <title>Genome-scale phylogeny and comparative genomics of the fungal order Sordariales.</title>
        <authorList>
            <person name="Hensen N."/>
            <person name="Bonometti L."/>
            <person name="Westerberg I."/>
            <person name="Brannstrom I.O."/>
            <person name="Guillou S."/>
            <person name="Cros-Aarteil S."/>
            <person name="Calhoun S."/>
            <person name="Haridas S."/>
            <person name="Kuo A."/>
            <person name="Mondo S."/>
            <person name="Pangilinan J."/>
            <person name="Riley R."/>
            <person name="LaButti K."/>
            <person name="Andreopoulos B."/>
            <person name="Lipzen A."/>
            <person name="Chen C."/>
            <person name="Yan M."/>
            <person name="Daum C."/>
            <person name="Ng V."/>
            <person name="Clum A."/>
            <person name="Steindorff A."/>
            <person name="Ohm R.A."/>
            <person name="Martin F."/>
            <person name="Silar P."/>
            <person name="Natvig D.O."/>
            <person name="Lalanne C."/>
            <person name="Gautier V."/>
            <person name="Ament-Velasquez S.L."/>
            <person name="Kruys A."/>
            <person name="Hutchinson M.I."/>
            <person name="Powell A.J."/>
            <person name="Barry K."/>
            <person name="Miller A.N."/>
            <person name="Grigoriev I.V."/>
            <person name="Debuchy R."/>
            <person name="Gladieux P."/>
            <person name="Hiltunen Thoren M."/>
            <person name="Johannesson H."/>
        </authorList>
    </citation>
    <scope>NUCLEOTIDE SEQUENCE</scope>
    <source>
        <strain evidence="2">PSN293</strain>
    </source>
</reference>
<evidence type="ECO:0000313" key="3">
    <source>
        <dbReference type="Proteomes" id="UP001301769"/>
    </source>
</evidence>
<sequence length="291" mass="31993">MAAPTITHFTIPIQPIGKNPGGSLTCTEPSPKIYLLTISIPPDNRLTIHSCQALLDALDLLEFSPTICPSKDGVVVTTSAIPKFYSNGLDLELAMSNADFMPHSLYKLFARFLTFPMPTVALLNGHAFAAGIMLAMHHDYRVMNAQKGFVCINELDFGVPLKPAMSAIFRIKTVPTVYRRIVLEAHRFGGEEALESGIVDALGGFEEVVRLVEERKLREKGRSGIYGVMKAEMYRETLEGYLSVEGHFREEERAVKEQGEKEDLRRERGEERVKELVGGGGGGGGKLGAKL</sequence>
<evidence type="ECO:0000313" key="2">
    <source>
        <dbReference type="EMBL" id="KAK4215021.1"/>
    </source>
</evidence>
<keyword evidence="3" id="KW-1185">Reference proteome</keyword>
<accession>A0AAN6YA72</accession>
<gene>
    <name evidence="2" type="ORF">QBC37DRAFT_139595</name>
</gene>
<dbReference type="InterPro" id="IPR029045">
    <property type="entry name" value="ClpP/crotonase-like_dom_sf"/>
</dbReference>
<dbReference type="GO" id="GO:0005777">
    <property type="term" value="C:peroxisome"/>
    <property type="evidence" value="ECO:0007669"/>
    <property type="project" value="TreeGrafter"/>
</dbReference>
<evidence type="ECO:0000256" key="1">
    <source>
        <dbReference type="SAM" id="MobiDB-lite"/>
    </source>
</evidence>
<comment type="caution">
    <text evidence="2">The sequence shown here is derived from an EMBL/GenBank/DDBJ whole genome shotgun (WGS) entry which is preliminary data.</text>
</comment>
<dbReference type="GO" id="GO:0004165">
    <property type="term" value="F:delta(3)-delta(2)-enoyl-CoA isomerase activity"/>
    <property type="evidence" value="ECO:0007669"/>
    <property type="project" value="TreeGrafter"/>
</dbReference>
<dbReference type="Proteomes" id="UP001301769">
    <property type="component" value="Unassembled WGS sequence"/>
</dbReference>
<feature type="compositionally biased region" description="Basic and acidic residues" evidence="1">
    <location>
        <begin position="253"/>
        <end position="275"/>
    </location>
</feature>
<dbReference type="EMBL" id="MU858085">
    <property type="protein sequence ID" value="KAK4215021.1"/>
    <property type="molecule type" value="Genomic_DNA"/>
</dbReference>
<protein>
    <submittedName>
        <fullName evidence="2">Enoyl-CoA delta isomerase 3</fullName>
    </submittedName>
</protein>
<reference evidence="2" key="2">
    <citation type="submission" date="2023-05" db="EMBL/GenBank/DDBJ databases">
        <authorList>
            <consortium name="Lawrence Berkeley National Laboratory"/>
            <person name="Steindorff A."/>
            <person name="Hensen N."/>
            <person name="Bonometti L."/>
            <person name="Westerberg I."/>
            <person name="Brannstrom I.O."/>
            <person name="Guillou S."/>
            <person name="Cros-Aarteil S."/>
            <person name="Calhoun S."/>
            <person name="Haridas S."/>
            <person name="Kuo A."/>
            <person name="Mondo S."/>
            <person name="Pangilinan J."/>
            <person name="Riley R."/>
            <person name="Labutti K."/>
            <person name="Andreopoulos B."/>
            <person name="Lipzen A."/>
            <person name="Chen C."/>
            <person name="Yanf M."/>
            <person name="Daum C."/>
            <person name="Ng V."/>
            <person name="Clum A."/>
            <person name="Ohm R."/>
            <person name="Martin F."/>
            <person name="Silar P."/>
            <person name="Natvig D."/>
            <person name="Lalanne C."/>
            <person name="Gautier V."/>
            <person name="Ament-Velasquez S.L."/>
            <person name="Kruys A."/>
            <person name="Hutchinson M.I."/>
            <person name="Powell A.J."/>
            <person name="Barry K."/>
            <person name="Miller A.N."/>
            <person name="Grigoriev I.V."/>
            <person name="Debuchy R."/>
            <person name="Gladieux P."/>
            <person name="Thoren M.H."/>
            <person name="Johannesson H."/>
        </authorList>
    </citation>
    <scope>NUCLEOTIDE SEQUENCE</scope>
    <source>
        <strain evidence="2">PSN293</strain>
    </source>
</reference>
<dbReference type="InterPro" id="IPR001753">
    <property type="entry name" value="Enoyl-CoA_hydra/iso"/>
</dbReference>
<dbReference type="SUPFAM" id="SSF52096">
    <property type="entry name" value="ClpP/crotonase"/>
    <property type="match status" value="1"/>
</dbReference>
<dbReference type="Gene3D" id="3.90.226.10">
    <property type="entry name" value="2-enoyl-CoA Hydratase, Chain A, domain 1"/>
    <property type="match status" value="1"/>
</dbReference>
<dbReference type="PANTHER" id="PTHR11941">
    <property type="entry name" value="ENOYL-COA HYDRATASE-RELATED"/>
    <property type="match status" value="1"/>
</dbReference>
<keyword evidence="2" id="KW-0413">Isomerase</keyword>
<feature type="compositionally biased region" description="Gly residues" evidence="1">
    <location>
        <begin position="277"/>
        <end position="291"/>
    </location>
</feature>
<dbReference type="CDD" id="cd06558">
    <property type="entry name" value="crotonase-like"/>
    <property type="match status" value="1"/>
</dbReference>
<proteinExistence type="predicted"/>
<feature type="region of interest" description="Disordered" evidence="1">
    <location>
        <begin position="253"/>
        <end position="291"/>
    </location>
</feature>
<name>A0AAN6YA72_9PEZI</name>
<dbReference type="Pfam" id="PF00378">
    <property type="entry name" value="ECH_1"/>
    <property type="match status" value="1"/>
</dbReference>
<dbReference type="GO" id="GO:0006635">
    <property type="term" value="P:fatty acid beta-oxidation"/>
    <property type="evidence" value="ECO:0007669"/>
    <property type="project" value="TreeGrafter"/>
</dbReference>
<dbReference type="AlphaFoldDB" id="A0AAN6YA72"/>
<organism evidence="2 3">
    <name type="scientific">Rhypophila decipiens</name>
    <dbReference type="NCBI Taxonomy" id="261697"/>
    <lineage>
        <taxon>Eukaryota</taxon>
        <taxon>Fungi</taxon>
        <taxon>Dikarya</taxon>
        <taxon>Ascomycota</taxon>
        <taxon>Pezizomycotina</taxon>
        <taxon>Sordariomycetes</taxon>
        <taxon>Sordariomycetidae</taxon>
        <taxon>Sordariales</taxon>
        <taxon>Naviculisporaceae</taxon>
        <taxon>Rhypophila</taxon>
    </lineage>
</organism>
<dbReference type="PANTHER" id="PTHR11941:SF75">
    <property type="entry name" value="ENOYL-COA HYDRATASE_ISOMERASE FAMILY PROTEIN"/>
    <property type="match status" value="1"/>
</dbReference>